<reference evidence="7 8" key="1">
    <citation type="journal article" date="2020" name="Cell Host Microbe">
        <title>Functional and Genomic Variation between Human-Derived Isolates of Lachnospiraceae Reveals Inter- and Intra-Species Diversity.</title>
        <authorList>
            <person name="Sorbara M.T."/>
            <person name="Littmann E.R."/>
            <person name="Fontana E."/>
            <person name="Moody T.U."/>
            <person name="Kohout C.E."/>
            <person name="Gjonbalaj M."/>
            <person name="Eaton V."/>
            <person name="Seok R."/>
            <person name="Leiner I.M."/>
            <person name="Pamer E.G."/>
        </authorList>
    </citation>
    <scope>NUCLEOTIDE SEQUENCE [LARGE SCALE GENOMIC DNA]</scope>
    <source>
        <strain evidence="7 8">MSK.1.17</strain>
    </source>
</reference>
<organism evidence="6 9">
    <name type="scientific">Enterocloster aldenensis</name>
    <dbReference type="NCBI Taxonomy" id="358742"/>
    <lineage>
        <taxon>Bacteria</taxon>
        <taxon>Bacillati</taxon>
        <taxon>Bacillota</taxon>
        <taxon>Clostridia</taxon>
        <taxon>Lachnospirales</taxon>
        <taxon>Lachnospiraceae</taxon>
        <taxon>Enterocloster</taxon>
    </lineage>
</organism>
<name>A0AAW5C181_9FIRM</name>
<evidence type="ECO:0000256" key="1">
    <source>
        <dbReference type="ARBA" id="ARBA00008520"/>
    </source>
</evidence>
<feature type="region of interest" description="Disordered" evidence="4">
    <location>
        <begin position="26"/>
        <end position="48"/>
    </location>
</feature>
<dbReference type="CDD" id="cd13585">
    <property type="entry name" value="PBP2_TMBP_like"/>
    <property type="match status" value="1"/>
</dbReference>
<evidence type="ECO:0000256" key="3">
    <source>
        <dbReference type="ARBA" id="ARBA00022729"/>
    </source>
</evidence>
<dbReference type="PROSITE" id="PS51257">
    <property type="entry name" value="PROKAR_LIPOPROTEIN"/>
    <property type="match status" value="1"/>
</dbReference>
<dbReference type="Pfam" id="PF01547">
    <property type="entry name" value="SBP_bac_1"/>
    <property type="match status" value="1"/>
</dbReference>
<dbReference type="EMBL" id="JAAITT010000010">
    <property type="protein sequence ID" value="NSJ48820.1"/>
    <property type="molecule type" value="Genomic_DNA"/>
</dbReference>
<gene>
    <name evidence="7" type="ORF">G5B36_08920</name>
    <name evidence="6" type="ORF">L0N08_17870</name>
</gene>
<feature type="chain" id="PRO_5043296096" evidence="5">
    <location>
        <begin position="28"/>
        <end position="453"/>
    </location>
</feature>
<protein>
    <submittedName>
        <fullName evidence="6">Sugar ABC transporter substrate-binding protein</fullName>
    </submittedName>
</protein>
<dbReference type="InterPro" id="IPR006059">
    <property type="entry name" value="SBP"/>
</dbReference>
<dbReference type="InterPro" id="IPR050490">
    <property type="entry name" value="Bact_solute-bd_prot1"/>
</dbReference>
<reference evidence="7" key="2">
    <citation type="submission" date="2020-02" db="EMBL/GenBank/DDBJ databases">
        <authorList>
            <person name="Littmann E."/>
            <person name="Sorbara M."/>
        </authorList>
    </citation>
    <scope>NUCLEOTIDE SEQUENCE</scope>
    <source>
        <strain evidence="7">MSK.1.17</strain>
    </source>
</reference>
<sequence length="453" mass="50414">MKIKKTLAVLLSAAMLAGGLSGCSKPAADNKADSANTAKDTEAPKTDGGITITMVESLTSPERTKLLRSMADKYEADHSDVKINIISPAQESADAKIAQMMQGGEKIDIIEIRDHTLRTYVTNNWLVNMQPYIDNWDEKDTLSGAAEAAMRICDGLPYYMPFGFYERAVFIREDIFKEAGLEYPTTWRELIDRAAQLTDPASSKYGFSFRGVNGCYENANLMIYAAVGYDKLADDNAGYFIDDNGTTIFTLPETRQALLDFKELFQKASPADSIAWGFSEQVQGFISGTAAILLQDSDAVPTMTSDLSDDQWDVIPLPTGDAGSVCLPNGYGGWGLTTLSEHPDQAADFLLFLSKEENNTVFAAQNGTLPVHTTAFESEYFKGDEYQTYLTYAEDDNYHFVYPCMMYESYATYKSQVDEVFQKYLSDEVTVDDLLTWLDGFWTEAFKTEGKLW</sequence>
<feature type="signal peptide" evidence="5">
    <location>
        <begin position="1"/>
        <end position="27"/>
    </location>
</feature>
<evidence type="ECO:0000313" key="6">
    <source>
        <dbReference type="EMBL" id="MCG4747296.1"/>
    </source>
</evidence>
<evidence type="ECO:0000313" key="7">
    <source>
        <dbReference type="EMBL" id="NSJ48820.1"/>
    </source>
</evidence>
<dbReference type="AlphaFoldDB" id="A0AAW5C181"/>
<keyword evidence="2" id="KW-0813">Transport</keyword>
<evidence type="ECO:0000256" key="4">
    <source>
        <dbReference type="SAM" id="MobiDB-lite"/>
    </source>
</evidence>
<dbReference type="SUPFAM" id="SSF53850">
    <property type="entry name" value="Periplasmic binding protein-like II"/>
    <property type="match status" value="1"/>
</dbReference>
<comment type="similarity">
    <text evidence="1">Belongs to the bacterial solute-binding protein 1 family.</text>
</comment>
<reference evidence="6" key="3">
    <citation type="submission" date="2022-01" db="EMBL/GenBank/DDBJ databases">
        <title>Collection of gut derived symbiotic bacterial strains cultured from healthy donors.</title>
        <authorList>
            <person name="Lin H."/>
            <person name="Kohout C."/>
            <person name="Waligurski E."/>
            <person name="Pamer E.G."/>
        </authorList>
    </citation>
    <scope>NUCLEOTIDE SEQUENCE</scope>
    <source>
        <strain evidence="6">DFI.6.55</strain>
    </source>
</reference>
<dbReference type="PANTHER" id="PTHR43649">
    <property type="entry name" value="ARABINOSE-BINDING PROTEIN-RELATED"/>
    <property type="match status" value="1"/>
</dbReference>
<dbReference type="Gene3D" id="3.40.190.10">
    <property type="entry name" value="Periplasmic binding protein-like II"/>
    <property type="match status" value="1"/>
</dbReference>
<accession>A0AAW5C181</accession>
<dbReference type="Proteomes" id="UP000669239">
    <property type="component" value="Unassembled WGS sequence"/>
</dbReference>
<keyword evidence="8" id="KW-1185">Reference proteome</keyword>
<evidence type="ECO:0000313" key="8">
    <source>
        <dbReference type="Proteomes" id="UP000669239"/>
    </source>
</evidence>
<keyword evidence="3 5" id="KW-0732">Signal</keyword>
<dbReference type="PANTHER" id="PTHR43649:SF34">
    <property type="entry name" value="ABC TRANSPORTER PERIPLASMIC-BINDING PROTEIN YCJN-RELATED"/>
    <property type="match status" value="1"/>
</dbReference>
<proteinExistence type="inferred from homology"/>
<comment type="caution">
    <text evidence="6">The sequence shown here is derived from an EMBL/GenBank/DDBJ whole genome shotgun (WGS) entry which is preliminary data.</text>
</comment>
<dbReference type="RefSeq" id="WP_117561866.1">
    <property type="nucleotide sequence ID" value="NZ_CAXTHN010000028.1"/>
</dbReference>
<evidence type="ECO:0000256" key="2">
    <source>
        <dbReference type="ARBA" id="ARBA00022448"/>
    </source>
</evidence>
<evidence type="ECO:0000313" key="9">
    <source>
        <dbReference type="Proteomes" id="UP001299608"/>
    </source>
</evidence>
<dbReference type="EMBL" id="JAKNGE010000023">
    <property type="protein sequence ID" value="MCG4747296.1"/>
    <property type="molecule type" value="Genomic_DNA"/>
</dbReference>
<dbReference type="Proteomes" id="UP001299608">
    <property type="component" value="Unassembled WGS sequence"/>
</dbReference>
<evidence type="ECO:0000256" key="5">
    <source>
        <dbReference type="SAM" id="SignalP"/>
    </source>
</evidence>